<feature type="region of interest" description="Disordered" evidence="1">
    <location>
        <begin position="1"/>
        <end position="27"/>
    </location>
</feature>
<keyword evidence="3" id="KW-1185">Reference proteome</keyword>
<evidence type="ECO:0000313" key="3">
    <source>
        <dbReference type="Proteomes" id="UP000547458"/>
    </source>
</evidence>
<sequence length="188" mass="19966">MSSNEYHEPSEDSTFAEVSVNGPGIDITQSVDERTMRGIIAVLFGGNAPTQLPGLGSGGGSGSRDESGQYDDLTLSEFIIEMGAKTFPHKICAASYYLTTIKGAGSFTSAEVRSALADAHEDMPRNFSRDFGNAASENYVARKEGGEAGQFIVPRTGRTAVESKFTELPKRRARRSTKKASASNGGGE</sequence>
<reference evidence="2 3" key="1">
    <citation type="submission" date="2020-03" db="EMBL/GenBank/DDBJ databases">
        <title>Sequencing the genomes of 1000 actinobacteria strains.</title>
        <authorList>
            <person name="Klenk H.-P."/>
        </authorList>
    </citation>
    <scope>NUCLEOTIDE SEQUENCE [LARGE SCALE GENOMIC DNA]</scope>
    <source>
        <strain evidence="2 3">DSM 16403</strain>
    </source>
</reference>
<comment type="caution">
    <text evidence="2">The sequence shown here is derived from an EMBL/GenBank/DDBJ whole genome shotgun (WGS) entry which is preliminary data.</text>
</comment>
<name>A0A846RNW5_9MICC</name>
<dbReference type="EMBL" id="JAATJL010000001">
    <property type="protein sequence ID" value="NJC22044.1"/>
    <property type="molecule type" value="Genomic_DNA"/>
</dbReference>
<proteinExistence type="predicted"/>
<organism evidence="2 3">
    <name type="scientific">Arthrobacter pigmenti</name>
    <dbReference type="NCBI Taxonomy" id="271432"/>
    <lineage>
        <taxon>Bacteria</taxon>
        <taxon>Bacillati</taxon>
        <taxon>Actinomycetota</taxon>
        <taxon>Actinomycetes</taxon>
        <taxon>Micrococcales</taxon>
        <taxon>Micrococcaceae</taxon>
        <taxon>Arthrobacter</taxon>
    </lineage>
</organism>
<feature type="compositionally biased region" description="Basic and acidic residues" evidence="1">
    <location>
        <begin position="1"/>
        <end position="10"/>
    </location>
</feature>
<gene>
    <name evidence="2" type="ORF">BJ994_001120</name>
</gene>
<evidence type="ECO:0000313" key="2">
    <source>
        <dbReference type="EMBL" id="NJC22044.1"/>
    </source>
</evidence>
<feature type="compositionally biased region" description="Low complexity" evidence="1">
    <location>
        <begin position="179"/>
        <end position="188"/>
    </location>
</feature>
<dbReference type="AlphaFoldDB" id="A0A846RNW5"/>
<evidence type="ECO:0000256" key="1">
    <source>
        <dbReference type="SAM" id="MobiDB-lite"/>
    </source>
</evidence>
<dbReference type="Proteomes" id="UP000547458">
    <property type="component" value="Unassembled WGS sequence"/>
</dbReference>
<dbReference type="RefSeq" id="WP_167992339.1">
    <property type="nucleotide sequence ID" value="NZ_JAATJL010000001.1"/>
</dbReference>
<feature type="region of interest" description="Disordered" evidence="1">
    <location>
        <begin position="162"/>
        <end position="188"/>
    </location>
</feature>
<accession>A0A846RNW5</accession>
<protein>
    <submittedName>
        <fullName evidence="2">Uncharacterized protein</fullName>
    </submittedName>
</protein>